<protein>
    <submittedName>
        <fullName evidence="1">PTS transporter subunit IIB</fullName>
    </submittedName>
</protein>
<dbReference type="InterPro" id="IPR001996">
    <property type="entry name" value="PTS_IIB_1"/>
</dbReference>
<name>A0A0B5QW58_CLOBE</name>
<dbReference type="STRING" id="1520.LF65_04668"/>
<proteinExistence type="predicted"/>
<dbReference type="RefSeq" id="WP_041899289.1">
    <property type="nucleotide sequence ID" value="NZ_CP010086.2"/>
</dbReference>
<evidence type="ECO:0000313" key="2">
    <source>
        <dbReference type="Proteomes" id="UP000031866"/>
    </source>
</evidence>
<dbReference type="PANTHER" id="PTHR30175:SF1">
    <property type="entry name" value="PTS SYSTEM ARBUTIN-, CELLOBIOSE-, AND SALICIN-SPECIFIC EIIBC COMPONENT-RELATED"/>
    <property type="match status" value="1"/>
</dbReference>
<dbReference type="OrthoDB" id="9797715at2"/>
<dbReference type="EMBL" id="CP010086">
    <property type="protein sequence ID" value="AJH01199.1"/>
    <property type="molecule type" value="Genomic_DNA"/>
</dbReference>
<organism evidence="1 2">
    <name type="scientific">Clostridium beijerinckii</name>
    <name type="common">Clostridium MP</name>
    <dbReference type="NCBI Taxonomy" id="1520"/>
    <lineage>
        <taxon>Bacteria</taxon>
        <taxon>Bacillati</taxon>
        <taxon>Bacillota</taxon>
        <taxon>Clostridia</taxon>
        <taxon>Eubacteriales</taxon>
        <taxon>Clostridiaceae</taxon>
        <taxon>Clostridium</taxon>
    </lineage>
</organism>
<dbReference type="Proteomes" id="UP000031866">
    <property type="component" value="Chromosome"/>
</dbReference>
<dbReference type="InterPro" id="IPR036878">
    <property type="entry name" value="Glu_permease_IIB"/>
</dbReference>
<dbReference type="InterPro" id="IPR018113">
    <property type="entry name" value="PTrfase_EIIB_Cys"/>
</dbReference>
<dbReference type="InterPro" id="IPR050558">
    <property type="entry name" value="PTS_Sugar-Specific_Components"/>
</dbReference>
<dbReference type="PANTHER" id="PTHR30175">
    <property type="entry name" value="PHOSPHOTRANSFERASE SYSTEM TRANSPORT PROTEIN"/>
    <property type="match status" value="1"/>
</dbReference>
<dbReference type="Gene3D" id="3.30.1360.60">
    <property type="entry name" value="Glucose permease domain IIB"/>
    <property type="match status" value="1"/>
</dbReference>
<sequence>MITDCGKIARELFNLVGSEENILCVENCMTRLRLRLKDTKKVDVGILKKIESVRGIVETREQFQIIIDGTAARILISEFINIYKTRK</sequence>
<dbReference type="GO" id="GO:0008982">
    <property type="term" value="F:protein-N(PI)-phosphohistidine-sugar phosphotransferase activity"/>
    <property type="evidence" value="ECO:0007669"/>
    <property type="project" value="InterPro"/>
</dbReference>
<dbReference type="PROSITE" id="PS01035">
    <property type="entry name" value="PTS_EIIB_TYPE_1_CYS"/>
    <property type="match status" value="1"/>
</dbReference>
<evidence type="ECO:0000313" key="1">
    <source>
        <dbReference type="EMBL" id="AJH01199.1"/>
    </source>
</evidence>
<dbReference type="GO" id="GO:0009401">
    <property type="term" value="P:phosphoenolpyruvate-dependent sugar phosphotransferase system"/>
    <property type="evidence" value="ECO:0007669"/>
    <property type="project" value="InterPro"/>
</dbReference>
<dbReference type="KEGG" id="cbei:LF65_04668"/>
<dbReference type="Pfam" id="PF00367">
    <property type="entry name" value="PTS_EIIB"/>
    <property type="match status" value="1"/>
</dbReference>
<dbReference type="AlphaFoldDB" id="A0A0B5QW58"/>
<dbReference type="PROSITE" id="PS51098">
    <property type="entry name" value="PTS_EIIB_TYPE_1"/>
    <property type="match status" value="1"/>
</dbReference>
<accession>A0A0B5QW58</accession>
<gene>
    <name evidence="1" type="ORF">LF65_04668</name>
</gene>
<dbReference type="SUPFAM" id="SSF55604">
    <property type="entry name" value="Glucose permease domain IIB"/>
    <property type="match status" value="1"/>
</dbReference>
<reference evidence="2" key="1">
    <citation type="submission" date="2014-12" db="EMBL/GenBank/DDBJ databases">
        <title>Genome sequence of Clostridium beijerinckii strain 59B.</title>
        <authorList>
            <person name="Little G.T."/>
            <person name="Minton N.P."/>
        </authorList>
    </citation>
    <scope>NUCLEOTIDE SEQUENCE [LARGE SCALE GENOMIC DNA]</scope>
    <source>
        <strain evidence="2">59B</strain>
    </source>
</reference>